<dbReference type="InterPro" id="IPR005240">
    <property type="entry name" value="DUF389"/>
</dbReference>
<dbReference type="NCBIfam" id="TIGR00341">
    <property type="entry name" value="TIGR00341 family protein"/>
    <property type="match status" value="1"/>
</dbReference>
<protein>
    <submittedName>
        <fullName evidence="2">TIGR00341 family protein</fullName>
    </submittedName>
</protein>
<feature type="transmembrane region" description="Helical" evidence="1">
    <location>
        <begin position="279"/>
        <end position="301"/>
    </location>
</feature>
<keyword evidence="1" id="KW-1133">Transmembrane helix</keyword>
<evidence type="ECO:0000313" key="3">
    <source>
        <dbReference type="Proteomes" id="UP001147700"/>
    </source>
</evidence>
<dbReference type="Proteomes" id="UP001147700">
    <property type="component" value="Unassembled WGS sequence"/>
</dbReference>
<dbReference type="PANTHER" id="PTHR20992">
    <property type="entry name" value="AT15442P-RELATED"/>
    <property type="match status" value="1"/>
</dbReference>
<accession>A0ABT4RT41</accession>
<dbReference type="RefSeq" id="WP_202954054.1">
    <property type="nucleotide sequence ID" value="NZ_JAPCID010000061.1"/>
</dbReference>
<keyword evidence="3" id="KW-1185">Reference proteome</keyword>
<feature type="transmembrane region" description="Helical" evidence="1">
    <location>
        <begin position="173"/>
        <end position="199"/>
    </location>
</feature>
<reference evidence="2" key="1">
    <citation type="submission" date="2022-10" db="EMBL/GenBank/DDBJ databases">
        <title>The WGS of Solirubrobacter sp. CPCC 204708.</title>
        <authorList>
            <person name="Jiang Z."/>
        </authorList>
    </citation>
    <scope>NUCLEOTIDE SEQUENCE</scope>
    <source>
        <strain evidence="2">CPCC 204708</strain>
    </source>
</reference>
<dbReference type="EMBL" id="JAPCID010000061">
    <property type="protein sequence ID" value="MDA0141647.1"/>
    <property type="molecule type" value="Genomic_DNA"/>
</dbReference>
<keyword evidence="1" id="KW-0812">Transmembrane</keyword>
<comment type="caution">
    <text evidence="2">The sequence shown here is derived from an EMBL/GenBank/DDBJ whole genome shotgun (WGS) entry which is preliminary data.</text>
</comment>
<gene>
    <name evidence="2" type="ORF">OJ962_29410</name>
</gene>
<proteinExistence type="predicted"/>
<dbReference type="PANTHER" id="PTHR20992:SF9">
    <property type="entry name" value="AT15442P-RELATED"/>
    <property type="match status" value="1"/>
</dbReference>
<keyword evidence="1" id="KW-0472">Membrane</keyword>
<evidence type="ECO:0000256" key="1">
    <source>
        <dbReference type="SAM" id="Phobius"/>
    </source>
</evidence>
<evidence type="ECO:0000313" key="2">
    <source>
        <dbReference type="EMBL" id="MDA0141647.1"/>
    </source>
</evidence>
<feature type="transmembrane region" description="Helical" evidence="1">
    <location>
        <begin position="243"/>
        <end position="267"/>
    </location>
</feature>
<feature type="transmembrane region" description="Helical" evidence="1">
    <location>
        <begin position="113"/>
        <end position="134"/>
    </location>
</feature>
<dbReference type="Pfam" id="PF04087">
    <property type="entry name" value="DUF389"/>
    <property type="match status" value="1"/>
</dbReference>
<name>A0ABT4RT41_9ACTN</name>
<feature type="transmembrane region" description="Helical" evidence="1">
    <location>
        <begin position="219"/>
        <end position="236"/>
    </location>
</feature>
<feature type="transmembrane region" description="Helical" evidence="1">
    <location>
        <begin position="140"/>
        <end position="161"/>
    </location>
</feature>
<organism evidence="2 3">
    <name type="scientific">Solirubrobacter deserti</name>
    <dbReference type="NCBI Taxonomy" id="2282478"/>
    <lineage>
        <taxon>Bacteria</taxon>
        <taxon>Bacillati</taxon>
        <taxon>Actinomycetota</taxon>
        <taxon>Thermoleophilia</taxon>
        <taxon>Solirubrobacterales</taxon>
        <taxon>Solirubrobacteraceae</taxon>
        <taxon>Solirubrobacter</taxon>
    </lineage>
</organism>
<sequence length="310" mass="32083">MVHLRIVAPAEKAAQVHARLCSTESAINVIKVQGASANPSGDLIMCDVAREDASVIISELRELGIHHEGSIALSPTDIVSDYAEAAEKHAPGSPADAVIWEELDQRTSESIELSAVFLLYMVLASIIAAIGIFLDSPILVVGAMVVGPEFGPVAGLCVALVQLRGQLARRSALALAIGFPLAIAATIAATLLFDAFNIVPDAFNTDDHALSKSISSPDAFAFIVALCAGAAGMLSLSTAKSGALIGVLISVTTIPAAANIGIAAAYGDWDTFAGSTGQLAVNLAAILVAGTATLYVQRLLYLRRKRLRDG</sequence>